<feature type="signal peptide" evidence="2">
    <location>
        <begin position="1"/>
        <end position="28"/>
    </location>
</feature>
<dbReference type="EMBL" id="JAGKTC010000002">
    <property type="protein sequence ID" value="MBP3984488.1"/>
    <property type="molecule type" value="Genomic_DNA"/>
</dbReference>
<dbReference type="InterPro" id="IPR028082">
    <property type="entry name" value="Peripla_BP_I"/>
</dbReference>
<dbReference type="GO" id="GO:0030234">
    <property type="term" value="F:enzyme regulator activity"/>
    <property type="evidence" value="ECO:0007669"/>
    <property type="project" value="TreeGrafter"/>
</dbReference>
<proteinExistence type="predicted"/>
<dbReference type="Gene3D" id="3.40.50.2300">
    <property type="match status" value="2"/>
</dbReference>
<reference evidence="3" key="1">
    <citation type="journal article" date="2016" name="Int. J. Syst. Evol. Microbiol.">
        <title>Pseudoxanthomonas helianthi sp. nov., isolated from roots of Jerusalem artichoke (Helianthus tuberosus).</title>
        <authorList>
            <person name="Kittiwongwattana C."/>
            <person name="Thawai C."/>
        </authorList>
    </citation>
    <scope>NUCLEOTIDE SEQUENCE</scope>
    <source>
        <strain evidence="3">110414</strain>
    </source>
</reference>
<organism evidence="3 4">
    <name type="scientific">Pseudoxanthomonas helianthi</name>
    <dbReference type="NCBI Taxonomy" id="1453541"/>
    <lineage>
        <taxon>Bacteria</taxon>
        <taxon>Pseudomonadati</taxon>
        <taxon>Pseudomonadota</taxon>
        <taxon>Gammaproteobacteria</taxon>
        <taxon>Lysobacterales</taxon>
        <taxon>Lysobacteraceae</taxon>
        <taxon>Pseudoxanthomonas</taxon>
    </lineage>
</organism>
<dbReference type="SUPFAM" id="SSF53822">
    <property type="entry name" value="Periplasmic binding protein-like I"/>
    <property type="match status" value="1"/>
</dbReference>
<dbReference type="Proteomes" id="UP000673447">
    <property type="component" value="Unassembled WGS sequence"/>
</dbReference>
<keyword evidence="2" id="KW-0732">Signal</keyword>
<dbReference type="GO" id="GO:0031241">
    <property type="term" value="C:periplasmic side of cell outer membrane"/>
    <property type="evidence" value="ECO:0007669"/>
    <property type="project" value="TreeGrafter"/>
</dbReference>
<dbReference type="AlphaFoldDB" id="A0A940X216"/>
<keyword evidence="4" id="KW-1185">Reference proteome</keyword>
<dbReference type="Pfam" id="PF04348">
    <property type="entry name" value="LppC"/>
    <property type="match status" value="1"/>
</dbReference>
<evidence type="ECO:0000313" key="3">
    <source>
        <dbReference type="EMBL" id="MBP3984488.1"/>
    </source>
</evidence>
<accession>A0A940X216</accession>
<protein>
    <submittedName>
        <fullName evidence="3">Penicillin-binding protein activator</fullName>
    </submittedName>
</protein>
<evidence type="ECO:0000313" key="4">
    <source>
        <dbReference type="Proteomes" id="UP000673447"/>
    </source>
</evidence>
<dbReference type="PROSITE" id="PS51257">
    <property type="entry name" value="PROKAR_LIPOPROTEIN"/>
    <property type="match status" value="1"/>
</dbReference>
<gene>
    <name evidence="3" type="ORF">J5837_08605</name>
</gene>
<dbReference type="CDD" id="cd06339">
    <property type="entry name" value="PBP1_YraM_LppC_lipoprotein-like"/>
    <property type="match status" value="1"/>
</dbReference>
<dbReference type="PANTHER" id="PTHR38038:SF1">
    <property type="entry name" value="PENICILLIN-BINDING PROTEIN ACTIVATOR LPOA"/>
    <property type="match status" value="1"/>
</dbReference>
<reference evidence="3" key="2">
    <citation type="submission" date="2021-03" db="EMBL/GenBank/DDBJ databases">
        <authorList>
            <person name="Cao W."/>
        </authorList>
    </citation>
    <scope>NUCLEOTIDE SEQUENCE</scope>
    <source>
        <strain evidence="3">110414</strain>
    </source>
</reference>
<dbReference type="InterPro" id="IPR007443">
    <property type="entry name" value="LpoA"/>
</dbReference>
<evidence type="ECO:0000256" key="1">
    <source>
        <dbReference type="ARBA" id="ARBA00023136"/>
    </source>
</evidence>
<comment type="caution">
    <text evidence="3">The sequence shown here is derived from an EMBL/GenBank/DDBJ whole genome shotgun (WGS) entry which is preliminary data.</text>
</comment>
<sequence length="459" mass="47485">MDMRFGRKHLRLLAPVLLALLFAGCATTQVSGPASTPQDRAAFAQAAELARAQAGLSGQAKAENIKQIERLLASVDDATLSRESAKLPAGDPLYAFAGKALLNRGLPLPRPFDSAARWNFDNRPPAEGDGYRPPVKLAVLLPLSGNLATAAAPVRDGLLAGYFGESRRRPQIDFYDTAGTAAGAVDAYGRAVAAGADFVIGPLGRDEVSAVFARGELQVPVLALNRGNAAPPPGNAGFSLAPEDDGLIAAEYLLGHERKAALVIGGSDDNGMRASRAFREQFQSRGGKVVDTLSVTDAPGDLSAKLSAAAAAGADSVFLAVKGGTARLLAPQLALAGFGGKSRVGTSQLASGTGKVEQDSALDGIVFPTDVWTSRGVSGLPAAANTDLPSARGPAARLFAFGYDAWRLTAYLERLIERPNTELDGATGTLKLDGFGNVLRKPAWSTFNGGRATPIRGGG</sequence>
<keyword evidence="1" id="KW-0472">Membrane</keyword>
<evidence type="ECO:0000256" key="2">
    <source>
        <dbReference type="SAM" id="SignalP"/>
    </source>
</evidence>
<dbReference type="GO" id="GO:0009252">
    <property type="term" value="P:peptidoglycan biosynthetic process"/>
    <property type="evidence" value="ECO:0007669"/>
    <property type="project" value="TreeGrafter"/>
</dbReference>
<feature type="chain" id="PRO_5037189624" evidence="2">
    <location>
        <begin position="29"/>
        <end position="459"/>
    </location>
</feature>
<dbReference type="PANTHER" id="PTHR38038">
    <property type="entry name" value="PENICILLIN-BINDING PROTEIN ACTIVATOR LPOA"/>
    <property type="match status" value="1"/>
</dbReference>
<name>A0A940X216_9GAMM</name>